<evidence type="ECO:0000259" key="7">
    <source>
        <dbReference type="PROSITE" id="PS51866"/>
    </source>
</evidence>
<proteinExistence type="inferred from homology"/>
<name>A0A931J7Z1_9BURK</name>
<dbReference type="InterPro" id="IPR036388">
    <property type="entry name" value="WH-like_DNA-bd_sf"/>
</dbReference>
<evidence type="ECO:0000313" key="9">
    <source>
        <dbReference type="Proteomes" id="UP000613266"/>
    </source>
</evidence>
<evidence type="ECO:0000313" key="8">
    <source>
        <dbReference type="EMBL" id="MBH9579448.1"/>
    </source>
</evidence>
<dbReference type="Proteomes" id="UP000613266">
    <property type="component" value="Unassembled WGS sequence"/>
</dbReference>
<dbReference type="InterPro" id="IPR004606">
    <property type="entry name" value="Mop_domain"/>
</dbReference>
<dbReference type="SUPFAM" id="SSF46785">
    <property type="entry name" value="Winged helix' DNA-binding domain"/>
    <property type="match status" value="1"/>
</dbReference>
<dbReference type="InterPro" id="IPR008995">
    <property type="entry name" value="Mo/tungstate-bd_C_term_dom"/>
</dbReference>
<evidence type="ECO:0000256" key="5">
    <source>
        <dbReference type="PIRNR" id="PIRNR005763"/>
    </source>
</evidence>
<dbReference type="InterPro" id="IPR051815">
    <property type="entry name" value="Molybdate_resp_trans_reg"/>
</dbReference>
<dbReference type="EMBL" id="JAEDAK010000022">
    <property type="protein sequence ID" value="MBH9579448.1"/>
    <property type="molecule type" value="Genomic_DNA"/>
</dbReference>
<keyword evidence="9" id="KW-1185">Reference proteome</keyword>
<dbReference type="AlphaFoldDB" id="A0A931J7Z1"/>
<keyword evidence="2 5" id="KW-0813">Transport</keyword>
<dbReference type="InterPro" id="IPR016462">
    <property type="entry name" value="ModE"/>
</dbReference>
<accession>A0A931J7Z1</accession>
<keyword evidence="4" id="KW-0677">Repeat</keyword>
<dbReference type="PANTHER" id="PTHR30432:SF1">
    <property type="entry name" value="DNA-BINDING TRANSCRIPTIONAL DUAL REGULATOR MODE"/>
    <property type="match status" value="1"/>
</dbReference>
<evidence type="ECO:0000256" key="3">
    <source>
        <dbReference type="ARBA" id="ARBA00022505"/>
    </source>
</evidence>
<dbReference type="RefSeq" id="WP_198113365.1">
    <property type="nucleotide sequence ID" value="NZ_JAEDAK010000022.1"/>
</dbReference>
<evidence type="ECO:0000256" key="4">
    <source>
        <dbReference type="ARBA" id="ARBA00022737"/>
    </source>
</evidence>
<feature type="domain" description="Mop" evidence="7">
    <location>
        <begin position="124"/>
        <end position="190"/>
    </location>
</feature>
<reference evidence="8" key="1">
    <citation type="submission" date="2020-12" db="EMBL/GenBank/DDBJ databases">
        <title>The genome sequence of Inhella sp. 1Y17.</title>
        <authorList>
            <person name="Liu Y."/>
        </authorList>
    </citation>
    <scope>NUCLEOTIDE SEQUENCE</scope>
    <source>
        <strain evidence="8">1Y17</strain>
    </source>
</reference>
<feature type="region of interest" description="Required for dimer formation and molybdate binding" evidence="6">
    <location>
        <begin position="125"/>
        <end position="133"/>
    </location>
</feature>
<evidence type="ECO:0000256" key="2">
    <source>
        <dbReference type="ARBA" id="ARBA00022448"/>
    </source>
</evidence>
<protein>
    <submittedName>
        <fullName evidence="8">TOBE domain-containing protein</fullName>
    </submittedName>
</protein>
<gene>
    <name evidence="8" type="ORF">I7X39_21330</name>
</gene>
<sequence>MTLLQADLRLAGRLDARFFTLLQALQQTGSLQRAARAAGYSYKGAWLLLDQATNLAQTPLVQAQQGGRGGGGSQLTPAALALLQAWQQLQQRQAEFLREQQGWLLAQFHDHPELAALLRRRAMKTTARNQFIGRIAALTQGPSTVQVRLELPGGLPLRAAINAEAAAALDLQVGQEALAMVKASEVVLVQDFAGYKLSASNQLAGTISRLEKGATGALVGLTLPGGMQLTASVTHDAVEALDLRVGQPATACFKAYAVMVAVAG</sequence>
<comment type="caution">
    <text evidence="8">The sequence shown here is derived from an EMBL/GenBank/DDBJ whole genome shotgun (WGS) entry which is preliminary data.</text>
</comment>
<dbReference type="InterPro" id="IPR036390">
    <property type="entry name" value="WH_DNA-bd_sf"/>
</dbReference>
<dbReference type="GO" id="GO:0030151">
    <property type="term" value="F:molybdenum ion binding"/>
    <property type="evidence" value="ECO:0007669"/>
    <property type="project" value="UniProtKB-UniRule"/>
</dbReference>
<evidence type="ECO:0000256" key="6">
    <source>
        <dbReference type="PIRSR" id="PIRSR005763-1"/>
    </source>
</evidence>
<dbReference type="PROSITE" id="PS51866">
    <property type="entry name" value="MOP"/>
    <property type="match status" value="2"/>
</dbReference>
<feature type="domain" description="Mop" evidence="7">
    <location>
        <begin position="196"/>
        <end position="262"/>
    </location>
</feature>
<keyword evidence="3 5" id="KW-0500">Molybdenum</keyword>
<dbReference type="Pfam" id="PF03459">
    <property type="entry name" value="TOBE"/>
    <property type="match status" value="2"/>
</dbReference>
<dbReference type="NCBIfam" id="TIGR00638">
    <property type="entry name" value="Mop"/>
    <property type="match status" value="2"/>
</dbReference>
<dbReference type="InterPro" id="IPR005116">
    <property type="entry name" value="Transp-assoc_OB_typ1"/>
</dbReference>
<dbReference type="Gene3D" id="1.10.10.10">
    <property type="entry name" value="Winged helix-like DNA-binding domain superfamily/Winged helix DNA-binding domain"/>
    <property type="match status" value="1"/>
</dbReference>
<organism evidence="8 9">
    <name type="scientific">Inhella proteolytica</name>
    <dbReference type="NCBI Taxonomy" id="2795029"/>
    <lineage>
        <taxon>Bacteria</taxon>
        <taxon>Pseudomonadati</taxon>
        <taxon>Pseudomonadota</taxon>
        <taxon>Betaproteobacteria</taxon>
        <taxon>Burkholderiales</taxon>
        <taxon>Sphaerotilaceae</taxon>
        <taxon>Inhella</taxon>
    </lineage>
</organism>
<dbReference type="PANTHER" id="PTHR30432">
    <property type="entry name" value="TRANSCRIPTIONAL REGULATOR MODE"/>
    <property type="match status" value="1"/>
</dbReference>
<dbReference type="GO" id="GO:0006355">
    <property type="term" value="P:regulation of DNA-templated transcription"/>
    <property type="evidence" value="ECO:0007669"/>
    <property type="project" value="InterPro"/>
</dbReference>
<evidence type="ECO:0000256" key="1">
    <source>
        <dbReference type="ARBA" id="ARBA00008110"/>
    </source>
</evidence>
<dbReference type="SUPFAM" id="SSF50331">
    <property type="entry name" value="MOP-like"/>
    <property type="match status" value="2"/>
</dbReference>
<dbReference type="Gene3D" id="2.40.50.100">
    <property type="match status" value="2"/>
</dbReference>
<dbReference type="PIRSF" id="PIRSF005763">
    <property type="entry name" value="Txn_reg_ModE"/>
    <property type="match status" value="1"/>
</dbReference>
<comment type="similarity">
    <text evidence="1 5">Belongs to the ModE family.</text>
</comment>
<dbReference type="GO" id="GO:0015689">
    <property type="term" value="P:molybdate ion transport"/>
    <property type="evidence" value="ECO:0007669"/>
    <property type="project" value="UniProtKB-UniRule"/>
</dbReference>